<sequence>MADTNQQSQELQPVLVLGPPLIFQQLESQCSHKYTFLKAFATSLPIDQFLVTHHVDPSSILCNPLQEVNAEVLCLLPSLGIVVTASVSTDHIDLTECHRRRVQVATVGGLYTEDVADLGMGLFIDVLRKISTGDQYVGGKRIENEPNVPEELFALDNNLLLSPHTAAMSLEGTRDIVARNLEAFFSSKPLVSPIIMDA</sequence>
<proteinExistence type="predicted"/>
<reference evidence="1 2" key="1">
    <citation type="journal article" date="2022" name="DNA Res.">
        <title>Chromosomal-level genome assembly of the orchid tree Bauhinia variegata (Leguminosae; Cercidoideae) supports the allotetraploid origin hypothesis of Bauhinia.</title>
        <authorList>
            <person name="Zhong Y."/>
            <person name="Chen Y."/>
            <person name="Zheng D."/>
            <person name="Pang J."/>
            <person name="Liu Y."/>
            <person name="Luo S."/>
            <person name="Meng S."/>
            <person name="Qian L."/>
            <person name="Wei D."/>
            <person name="Dai S."/>
            <person name="Zhou R."/>
        </authorList>
    </citation>
    <scope>NUCLEOTIDE SEQUENCE [LARGE SCALE GENOMIC DNA]</scope>
    <source>
        <strain evidence="1">BV-YZ2020</strain>
    </source>
</reference>
<protein>
    <submittedName>
        <fullName evidence="1">Uncharacterized protein</fullName>
    </submittedName>
</protein>
<gene>
    <name evidence="1" type="ORF">L6164_003762</name>
</gene>
<dbReference type="Proteomes" id="UP000828941">
    <property type="component" value="Chromosome 2"/>
</dbReference>
<name>A0ACB9Q2B7_BAUVA</name>
<comment type="caution">
    <text evidence="1">The sequence shown here is derived from an EMBL/GenBank/DDBJ whole genome shotgun (WGS) entry which is preliminary data.</text>
</comment>
<organism evidence="1 2">
    <name type="scientific">Bauhinia variegata</name>
    <name type="common">Purple orchid tree</name>
    <name type="synonym">Phanera variegata</name>
    <dbReference type="NCBI Taxonomy" id="167791"/>
    <lineage>
        <taxon>Eukaryota</taxon>
        <taxon>Viridiplantae</taxon>
        <taxon>Streptophyta</taxon>
        <taxon>Embryophyta</taxon>
        <taxon>Tracheophyta</taxon>
        <taxon>Spermatophyta</taxon>
        <taxon>Magnoliopsida</taxon>
        <taxon>eudicotyledons</taxon>
        <taxon>Gunneridae</taxon>
        <taxon>Pentapetalae</taxon>
        <taxon>rosids</taxon>
        <taxon>fabids</taxon>
        <taxon>Fabales</taxon>
        <taxon>Fabaceae</taxon>
        <taxon>Cercidoideae</taxon>
        <taxon>Cercideae</taxon>
        <taxon>Bauhiniinae</taxon>
        <taxon>Bauhinia</taxon>
    </lineage>
</organism>
<evidence type="ECO:0000313" key="1">
    <source>
        <dbReference type="EMBL" id="KAI4354941.1"/>
    </source>
</evidence>
<evidence type="ECO:0000313" key="2">
    <source>
        <dbReference type="Proteomes" id="UP000828941"/>
    </source>
</evidence>
<accession>A0ACB9Q2B7</accession>
<dbReference type="EMBL" id="CM039427">
    <property type="protein sequence ID" value="KAI4354941.1"/>
    <property type="molecule type" value="Genomic_DNA"/>
</dbReference>
<keyword evidence="2" id="KW-1185">Reference proteome</keyword>